<gene>
    <name evidence="8" type="ORF">C9374_006847</name>
</gene>
<sequence>MAATSSCEDFLAQALLSLKENPTSFNINSSSNTSGSDHRQSSLKGCYSSENNTTSFVYIPPLLMEPSLQDSYSDLNQYEKLQLKSLTDGSSGSSSSLLLRKKPSMMMNTSALFHTTTTTSSAAATTPQQRHDLIQRSDMDRKQNWDLISSPVGISKPRKMISRWYAESGSSLVAHPSILNTTTTTTSVTSNSQLNNTKMYHTRSVTESSQVYQHPHPTGSDRSESSNGEEDDMEDASNDYNNADEDFIVSSEEDGNKSTPQKKRKQTIRKKKKHTTKGQFNTGWWSDDEHLRFLKGLKECGHNWSLISTKYVKTRGRRQCASHAQKWYQSERYAEEREKMDSL</sequence>
<dbReference type="PROSITE" id="PS51294">
    <property type="entry name" value="HTH_MYB"/>
    <property type="match status" value="1"/>
</dbReference>
<protein>
    <recommendedName>
        <fullName evidence="10">Myb domain-containing protein</fullName>
    </recommendedName>
</protein>
<evidence type="ECO:0000256" key="4">
    <source>
        <dbReference type="SAM" id="MobiDB-lite"/>
    </source>
</evidence>
<evidence type="ECO:0000256" key="3">
    <source>
        <dbReference type="ARBA" id="ARBA00023242"/>
    </source>
</evidence>
<dbReference type="PROSITE" id="PS51293">
    <property type="entry name" value="SANT"/>
    <property type="match status" value="1"/>
</dbReference>
<keyword evidence="9" id="KW-1185">Reference proteome</keyword>
<dbReference type="GeneID" id="68099301"/>
<dbReference type="NCBIfam" id="TIGR01557">
    <property type="entry name" value="myb_SHAQKYF"/>
    <property type="match status" value="1"/>
</dbReference>
<dbReference type="SUPFAM" id="SSF46689">
    <property type="entry name" value="Homeodomain-like"/>
    <property type="match status" value="1"/>
</dbReference>
<feature type="compositionally biased region" description="Basic residues" evidence="4">
    <location>
        <begin position="260"/>
        <end position="276"/>
    </location>
</feature>
<dbReference type="InterPro" id="IPR001005">
    <property type="entry name" value="SANT/Myb"/>
</dbReference>
<dbReference type="InterPro" id="IPR009057">
    <property type="entry name" value="Homeodomain-like_sf"/>
</dbReference>
<feature type="compositionally biased region" description="Acidic residues" evidence="4">
    <location>
        <begin position="227"/>
        <end position="253"/>
    </location>
</feature>
<feature type="region of interest" description="Disordered" evidence="4">
    <location>
        <begin position="26"/>
        <end position="45"/>
    </location>
</feature>
<evidence type="ECO:0000259" key="6">
    <source>
        <dbReference type="PROSITE" id="PS51293"/>
    </source>
</evidence>
<evidence type="ECO:0000313" key="8">
    <source>
        <dbReference type="EMBL" id="KAG2393316.1"/>
    </source>
</evidence>
<feature type="domain" description="HTH myb-type" evidence="7">
    <location>
        <begin position="285"/>
        <end position="332"/>
    </location>
</feature>
<feature type="compositionally biased region" description="Polar residues" evidence="4">
    <location>
        <begin position="203"/>
        <end position="212"/>
    </location>
</feature>
<feature type="region of interest" description="Disordered" evidence="4">
    <location>
        <begin position="202"/>
        <end position="281"/>
    </location>
</feature>
<dbReference type="PROSITE" id="PS50090">
    <property type="entry name" value="MYB_LIKE"/>
    <property type="match status" value="1"/>
</dbReference>
<keyword evidence="3" id="KW-0539">Nucleus</keyword>
<dbReference type="SMART" id="SM00717">
    <property type="entry name" value="SANT"/>
    <property type="match status" value="1"/>
</dbReference>
<dbReference type="AlphaFoldDB" id="A0AA88H3S5"/>
<evidence type="ECO:0008006" key="10">
    <source>
        <dbReference type="Google" id="ProtNLM"/>
    </source>
</evidence>
<keyword evidence="1" id="KW-0805">Transcription regulation</keyword>
<evidence type="ECO:0000256" key="2">
    <source>
        <dbReference type="ARBA" id="ARBA00023163"/>
    </source>
</evidence>
<dbReference type="Pfam" id="PF00249">
    <property type="entry name" value="Myb_DNA-binding"/>
    <property type="match status" value="1"/>
</dbReference>
<dbReference type="GO" id="GO:0003677">
    <property type="term" value="F:DNA binding"/>
    <property type="evidence" value="ECO:0007669"/>
    <property type="project" value="InterPro"/>
</dbReference>
<dbReference type="Proteomes" id="UP000816034">
    <property type="component" value="Unassembled WGS sequence"/>
</dbReference>
<dbReference type="InterPro" id="IPR006447">
    <property type="entry name" value="Myb_dom_plants"/>
</dbReference>
<dbReference type="EMBL" id="PYSW02000002">
    <property type="protein sequence ID" value="KAG2393316.1"/>
    <property type="molecule type" value="Genomic_DNA"/>
</dbReference>
<evidence type="ECO:0000256" key="1">
    <source>
        <dbReference type="ARBA" id="ARBA00023015"/>
    </source>
</evidence>
<feature type="compositionally biased region" description="Low complexity" evidence="4">
    <location>
        <begin position="26"/>
        <end position="35"/>
    </location>
</feature>
<evidence type="ECO:0000259" key="5">
    <source>
        <dbReference type="PROSITE" id="PS50090"/>
    </source>
</evidence>
<dbReference type="InterPro" id="IPR017930">
    <property type="entry name" value="Myb_dom"/>
</dbReference>
<dbReference type="InterPro" id="IPR017884">
    <property type="entry name" value="SANT_dom"/>
</dbReference>
<feature type="domain" description="SANT" evidence="6">
    <location>
        <begin position="285"/>
        <end position="332"/>
    </location>
</feature>
<dbReference type="RefSeq" id="XP_044555210.1">
    <property type="nucleotide sequence ID" value="XM_044696752.1"/>
</dbReference>
<evidence type="ECO:0000313" key="9">
    <source>
        <dbReference type="Proteomes" id="UP000816034"/>
    </source>
</evidence>
<reference evidence="8 9" key="1">
    <citation type="journal article" date="2018" name="BMC Genomics">
        <title>The genome of Naegleria lovaniensis, the basis for a comparative approach to unravel pathogenicity factors of the human pathogenic amoeba N. fowleri.</title>
        <authorList>
            <person name="Liechti N."/>
            <person name="Schurch N."/>
            <person name="Bruggmann R."/>
            <person name="Wittwer M."/>
        </authorList>
    </citation>
    <scope>NUCLEOTIDE SEQUENCE [LARGE SCALE GENOMIC DNA]</scope>
    <source>
        <strain evidence="8 9">ATCC 30569</strain>
    </source>
</reference>
<feature type="domain" description="Myb-like" evidence="5">
    <location>
        <begin position="277"/>
        <end position="328"/>
    </location>
</feature>
<dbReference type="Gene3D" id="1.10.10.60">
    <property type="entry name" value="Homeodomain-like"/>
    <property type="match status" value="1"/>
</dbReference>
<proteinExistence type="predicted"/>
<dbReference type="CDD" id="cd00167">
    <property type="entry name" value="SANT"/>
    <property type="match status" value="1"/>
</dbReference>
<comment type="caution">
    <text evidence="8">The sequence shown here is derived from an EMBL/GenBank/DDBJ whole genome shotgun (WGS) entry which is preliminary data.</text>
</comment>
<name>A0AA88H3S5_NAELO</name>
<organism evidence="8 9">
    <name type="scientific">Naegleria lovaniensis</name>
    <name type="common">Amoeba</name>
    <dbReference type="NCBI Taxonomy" id="51637"/>
    <lineage>
        <taxon>Eukaryota</taxon>
        <taxon>Discoba</taxon>
        <taxon>Heterolobosea</taxon>
        <taxon>Tetramitia</taxon>
        <taxon>Eutetramitia</taxon>
        <taxon>Vahlkampfiidae</taxon>
        <taxon>Naegleria</taxon>
    </lineage>
</organism>
<keyword evidence="2" id="KW-0804">Transcription</keyword>
<evidence type="ECO:0000259" key="7">
    <source>
        <dbReference type="PROSITE" id="PS51294"/>
    </source>
</evidence>
<accession>A0AA88H3S5</accession>